<accession>A0ABM1ZUV6</accession>
<keyword evidence="4" id="KW-1185">Reference proteome</keyword>
<keyword evidence="1" id="KW-0863">Zinc-finger</keyword>
<protein>
    <recommendedName>
        <fullName evidence="2">CCHC-type domain-containing protein</fullName>
    </recommendedName>
</protein>
<evidence type="ECO:0000256" key="1">
    <source>
        <dbReference type="PROSITE-ProRule" id="PRU00047"/>
    </source>
</evidence>
<gene>
    <name evidence="3" type="primary">109420339</name>
</gene>
<evidence type="ECO:0000259" key="2">
    <source>
        <dbReference type="PROSITE" id="PS50158"/>
    </source>
</evidence>
<keyword evidence="1" id="KW-0479">Metal-binding</keyword>
<dbReference type="PANTHER" id="PTHR33198:SF20">
    <property type="entry name" value="RETROTRANSPOSON GAG DOMAIN-CONTAINING PROTEIN"/>
    <property type="match status" value="1"/>
</dbReference>
<reference evidence="4" key="1">
    <citation type="journal article" date="2015" name="Proc. Natl. Acad. Sci. U.S.A.">
        <title>Genome sequence of the Asian Tiger mosquito, Aedes albopictus, reveals insights into its biology, genetics, and evolution.</title>
        <authorList>
            <person name="Chen X.G."/>
            <person name="Jiang X."/>
            <person name="Gu J."/>
            <person name="Xu M."/>
            <person name="Wu Y."/>
            <person name="Deng Y."/>
            <person name="Zhang C."/>
            <person name="Bonizzoni M."/>
            <person name="Dermauw W."/>
            <person name="Vontas J."/>
            <person name="Armbruster P."/>
            <person name="Huang X."/>
            <person name="Yang Y."/>
            <person name="Zhang H."/>
            <person name="He W."/>
            <person name="Peng H."/>
            <person name="Liu Y."/>
            <person name="Wu K."/>
            <person name="Chen J."/>
            <person name="Lirakis M."/>
            <person name="Topalis P."/>
            <person name="Van Leeuwen T."/>
            <person name="Hall A.B."/>
            <person name="Jiang X."/>
            <person name="Thorpe C."/>
            <person name="Mueller R.L."/>
            <person name="Sun C."/>
            <person name="Waterhouse R.M."/>
            <person name="Yan G."/>
            <person name="Tu Z.J."/>
            <person name="Fang X."/>
            <person name="James A.A."/>
        </authorList>
    </citation>
    <scope>NUCLEOTIDE SEQUENCE [LARGE SCALE GENOMIC DNA]</scope>
    <source>
        <strain evidence="4">Foshan</strain>
    </source>
</reference>
<proteinExistence type="predicted"/>
<sequence>MDKTTSFAKLPPFSCADVSLSDAQNKWQVWHRGFEICLRACKITDPGEKRDMLLAQGGIELQEIFFNLPEPEVDEEDTEEVDPYKIAIDMIEAYFAPKRLEVEERYQFWSLKPESQESLSKFLERVLELASKCNFGETATECQNIAVIDKMIQFVPEPLKKKLLRESSLSIDELIKRISACDTPFATTSSETTVKQAGKPCKACGQSHGKDQKCKAWNKNCYNCGKAGHFGSMCYSPPGTMTDMKKTKRSQAFVVAKNLGPGAVLQKQPWKKNYAQMNAGGSMEQKKPWKKNYSDAFSSERLGFEEDEGRAMKYARRMYGVDNADLDYEKLSRGTNNSDYSSYNNLW</sequence>
<reference evidence="3" key="2">
    <citation type="submission" date="2025-05" db="UniProtKB">
        <authorList>
            <consortium name="EnsemblMetazoa"/>
        </authorList>
    </citation>
    <scope>IDENTIFICATION</scope>
    <source>
        <strain evidence="3">Foshan</strain>
    </source>
</reference>
<evidence type="ECO:0000313" key="4">
    <source>
        <dbReference type="Proteomes" id="UP000069940"/>
    </source>
</evidence>
<dbReference type="PANTHER" id="PTHR33198">
    <property type="entry name" value="ANK_REP_REGION DOMAIN-CONTAINING PROTEIN-RELATED"/>
    <property type="match status" value="1"/>
</dbReference>
<evidence type="ECO:0000313" key="3">
    <source>
        <dbReference type="EnsemblMetazoa" id="AALFPA23_021851.P32370"/>
    </source>
</evidence>
<dbReference type="EnsemblMetazoa" id="AALFPA23_021851.R32370">
    <property type="protein sequence ID" value="AALFPA23_021851.P32370"/>
    <property type="gene ID" value="AALFPA23_021851"/>
</dbReference>
<keyword evidence="1" id="KW-0862">Zinc</keyword>
<feature type="domain" description="CCHC-type" evidence="2">
    <location>
        <begin position="221"/>
        <end position="234"/>
    </location>
</feature>
<dbReference type="InterPro" id="IPR001878">
    <property type="entry name" value="Znf_CCHC"/>
</dbReference>
<dbReference type="Proteomes" id="UP000069940">
    <property type="component" value="Unassembled WGS sequence"/>
</dbReference>
<dbReference type="PROSITE" id="PS50158">
    <property type="entry name" value="ZF_CCHC"/>
    <property type="match status" value="1"/>
</dbReference>
<organism evidence="3 4">
    <name type="scientific">Aedes albopictus</name>
    <name type="common">Asian tiger mosquito</name>
    <name type="synonym">Stegomyia albopicta</name>
    <dbReference type="NCBI Taxonomy" id="7160"/>
    <lineage>
        <taxon>Eukaryota</taxon>
        <taxon>Metazoa</taxon>
        <taxon>Ecdysozoa</taxon>
        <taxon>Arthropoda</taxon>
        <taxon>Hexapoda</taxon>
        <taxon>Insecta</taxon>
        <taxon>Pterygota</taxon>
        <taxon>Neoptera</taxon>
        <taxon>Endopterygota</taxon>
        <taxon>Diptera</taxon>
        <taxon>Nematocera</taxon>
        <taxon>Culicoidea</taxon>
        <taxon>Culicidae</taxon>
        <taxon>Culicinae</taxon>
        <taxon>Aedini</taxon>
        <taxon>Aedes</taxon>
        <taxon>Stegomyia</taxon>
    </lineage>
</organism>
<name>A0ABM1ZUV6_AEDAL</name>
<dbReference type="EnsemblMetazoa" id="AALFPA23_021851.R32369">
    <property type="protein sequence ID" value="AALFPA23_021851.P32369"/>
    <property type="gene ID" value="AALFPA23_021851"/>
</dbReference>